<comment type="caution">
    <text evidence="3">The sequence shown here is derived from an EMBL/GenBank/DDBJ whole genome shotgun (WGS) entry which is preliminary data.</text>
</comment>
<gene>
    <name evidence="3" type="ORF">FEF34_03775</name>
</gene>
<feature type="domain" description="DUF1214" evidence="1">
    <location>
        <begin position="260"/>
        <end position="369"/>
    </location>
</feature>
<dbReference type="PANTHER" id="PTHR36509">
    <property type="entry name" value="BLL3101 PROTEIN"/>
    <property type="match status" value="1"/>
</dbReference>
<sequence length="385" mass="41746">MTPTFAVVVAPNDDTLYAGTFVDLSAGPVVLTVPSTATTWSLFTSDVFGNTFTSEVPNDTAGTYALVPPGFTGTLPPGLTRIDVPYTDTLWALRVDKFVNGIDRTAAAEQFRKELHLAALSDYLNDPTTGATELIRVSEYGVRFKVLADNETQHNPISFLAQLQTAMHSPTTVPLNASDVALSQHFDKLFGKGAIASPALRDEFEQATRDEHAAIIANYLDHTGPTNWIHFTDIGRWGTNYLNRSSTTEFLQWGNDIDTAAYYHAFKDGSGAQLDASTHGYVMTFPAGQIPEASRFWSITAYLPRSITLVPNVLDKYVVASYTPGLVTNADGSISIYMAPSLPPGAPTSNWLPAPQGKFNIMLRVYGPEGNVADDTYIPPAITPL</sequence>
<dbReference type="Pfam" id="PF06863">
    <property type="entry name" value="DUF1254"/>
    <property type="match status" value="1"/>
</dbReference>
<feature type="domain" description="DUF1254" evidence="2">
    <location>
        <begin position="2"/>
        <end position="117"/>
    </location>
</feature>
<reference evidence="3 4" key="1">
    <citation type="submission" date="2019-05" db="EMBL/GenBank/DDBJ databases">
        <title>Streptomyces marianii sp. nov., a novel marine actinomycete from southern coast of India.</title>
        <authorList>
            <person name="Iniyan A.M."/>
            <person name="Wink J."/>
            <person name="Ramprasad E."/>
            <person name="Ramana C.V."/>
            <person name="Bunk B."/>
            <person name="Sproer C."/>
            <person name="Joseph F.-J.R.S."/>
            <person name="Vincent S.G.P."/>
        </authorList>
    </citation>
    <scope>NUCLEOTIDE SEQUENCE [LARGE SCALE GENOMIC DNA]</scope>
    <source>
        <strain evidence="3 4">ICN19</strain>
    </source>
</reference>
<dbReference type="EMBL" id="VAWE01000001">
    <property type="protein sequence ID" value="TLQ47990.1"/>
    <property type="molecule type" value="Genomic_DNA"/>
</dbReference>
<dbReference type="Gene3D" id="2.60.40.1610">
    <property type="entry name" value="Domain of unknown function DUF1254"/>
    <property type="match status" value="1"/>
</dbReference>
<dbReference type="SUPFAM" id="SSF160935">
    <property type="entry name" value="VPA0735-like"/>
    <property type="match status" value="1"/>
</dbReference>
<dbReference type="InterPro" id="IPR010679">
    <property type="entry name" value="DUF1254"/>
</dbReference>
<organism evidence="3 4">
    <name type="scientific">Streptomyces marianii</name>
    <dbReference type="NCBI Taxonomy" id="1817406"/>
    <lineage>
        <taxon>Bacteria</taxon>
        <taxon>Bacillati</taxon>
        <taxon>Actinomycetota</taxon>
        <taxon>Actinomycetes</taxon>
        <taxon>Kitasatosporales</taxon>
        <taxon>Streptomycetaceae</taxon>
        <taxon>Streptomyces</taxon>
    </lineage>
</organism>
<dbReference type="InterPro" id="IPR010621">
    <property type="entry name" value="DUF1214"/>
</dbReference>
<name>A0A5R9ECQ7_9ACTN</name>
<dbReference type="PANTHER" id="PTHR36509:SF3">
    <property type="entry name" value="SIGNAL PEPTIDE PROTEIN"/>
    <property type="match status" value="1"/>
</dbReference>
<dbReference type="InterPro" id="IPR037049">
    <property type="entry name" value="DUF1214_C_sf"/>
</dbReference>
<evidence type="ECO:0000313" key="3">
    <source>
        <dbReference type="EMBL" id="TLQ47990.1"/>
    </source>
</evidence>
<proteinExistence type="predicted"/>
<dbReference type="AlphaFoldDB" id="A0A5R9ECQ7"/>
<dbReference type="Proteomes" id="UP000305921">
    <property type="component" value="Unassembled WGS sequence"/>
</dbReference>
<keyword evidence="4" id="KW-1185">Reference proteome</keyword>
<dbReference type="OrthoDB" id="40820at2"/>
<dbReference type="InterPro" id="IPR037050">
    <property type="entry name" value="DUF1254_sf"/>
</dbReference>
<evidence type="ECO:0000259" key="1">
    <source>
        <dbReference type="Pfam" id="PF06742"/>
    </source>
</evidence>
<dbReference type="Pfam" id="PF06742">
    <property type="entry name" value="DUF1214"/>
    <property type="match status" value="1"/>
</dbReference>
<dbReference type="Gene3D" id="2.60.120.600">
    <property type="entry name" value="Domain of unknown function DUF1214, C-terminal domain"/>
    <property type="match status" value="1"/>
</dbReference>
<evidence type="ECO:0000313" key="4">
    <source>
        <dbReference type="Proteomes" id="UP000305921"/>
    </source>
</evidence>
<accession>A0A5R9ECQ7</accession>
<evidence type="ECO:0000259" key="2">
    <source>
        <dbReference type="Pfam" id="PF06863"/>
    </source>
</evidence>
<protein>
    <submittedName>
        <fullName evidence="3">DUF1254 domain-containing protein</fullName>
    </submittedName>
</protein>